<dbReference type="VEuPathDB" id="PlasmoDB:PBANKA_0623500"/>
<proteinExistence type="predicted"/>
<evidence type="ECO:0000313" key="7">
    <source>
        <dbReference type="EMBL" id="SCL82428.1"/>
    </source>
</evidence>
<dbReference type="InterPro" id="IPR023393">
    <property type="entry name" value="START-like_dom_sf"/>
</dbReference>
<feature type="compositionally biased region" description="Polar residues" evidence="1">
    <location>
        <begin position="32"/>
        <end position="42"/>
    </location>
</feature>
<dbReference type="AlphaFoldDB" id="A0A113R9B6"/>
<dbReference type="EMBL" id="FLVA01000086">
    <property type="protein sequence ID" value="SBW38150.1"/>
    <property type="molecule type" value="Genomic_DNA"/>
</dbReference>
<feature type="signal peptide" evidence="2">
    <location>
        <begin position="1"/>
        <end position="21"/>
    </location>
</feature>
<name>A0A113R9B6_PLABE</name>
<dbReference type="Proteomes" id="UP000220214">
    <property type="component" value="Unassembled WGS sequence"/>
</dbReference>
<dbReference type="OMA" id="YATTKEY"/>
<evidence type="ECO:0000313" key="4">
    <source>
        <dbReference type="EMBL" id="SBW38150.1"/>
    </source>
</evidence>
<dbReference type="Proteomes" id="UP000516480">
    <property type="component" value="Unassembled WGS sequence"/>
</dbReference>
<dbReference type="Proteomes" id="UP000069549">
    <property type="component" value="Chromosome 6"/>
</dbReference>
<evidence type="ECO:0000313" key="6">
    <source>
        <dbReference type="EMBL" id="SCL82181.1"/>
    </source>
</evidence>
<evidence type="ECO:0000313" key="9">
    <source>
        <dbReference type="Proteomes" id="UP000219860"/>
    </source>
</evidence>
<protein>
    <submittedName>
        <fullName evidence="3">Fam-a protein</fullName>
    </submittedName>
</protein>
<dbReference type="SUPFAM" id="SSF55961">
    <property type="entry name" value="Bet v1-like"/>
    <property type="match status" value="1"/>
</dbReference>
<dbReference type="EMBL" id="FMIH01000065">
    <property type="protein sequence ID" value="SCL81898.1"/>
    <property type="molecule type" value="Genomic_DNA"/>
</dbReference>
<dbReference type="EMBL" id="FMIE01000055">
    <property type="protein sequence ID" value="SCL82181.1"/>
    <property type="molecule type" value="Genomic_DNA"/>
</dbReference>
<evidence type="ECO:0000313" key="3">
    <source>
        <dbReference type="EMBL" id="CXI21222.1"/>
    </source>
</evidence>
<dbReference type="EMBL" id="LT160026">
    <property type="protein sequence ID" value="CXI21222.1"/>
    <property type="molecule type" value="Genomic_DNA"/>
</dbReference>
<dbReference type="OrthoDB" id="372811at2759"/>
<gene>
    <name evidence="3" type="ORF">PBK173_000118900</name>
    <name evidence="4" type="ORF">PBNK65E_000497700</name>
    <name evidence="6" type="ORF">PBNK65NY_000492800</name>
    <name evidence="7" type="ORF">PBSP11A_000495000</name>
    <name evidence="5" type="ORF">PBSP11RLL_000495100</name>
</gene>
<feature type="chain" id="PRO_5014244233" evidence="2">
    <location>
        <begin position="22"/>
        <end position="354"/>
    </location>
</feature>
<feature type="region of interest" description="Disordered" evidence="1">
    <location>
        <begin position="32"/>
        <end position="72"/>
    </location>
</feature>
<dbReference type="Proteomes" id="UP000219860">
    <property type="component" value="Unassembled WGS sequence"/>
</dbReference>
<organism evidence="3 8">
    <name type="scientific">Plasmodium berghei</name>
    <dbReference type="NCBI Taxonomy" id="5821"/>
    <lineage>
        <taxon>Eukaryota</taxon>
        <taxon>Sar</taxon>
        <taxon>Alveolata</taxon>
        <taxon>Apicomplexa</taxon>
        <taxon>Aconoidasida</taxon>
        <taxon>Haemosporida</taxon>
        <taxon>Plasmodiidae</taxon>
        <taxon>Plasmodium</taxon>
        <taxon>Plasmodium (Vinckeia)</taxon>
    </lineage>
</organism>
<reference evidence="3 8" key="1">
    <citation type="submission" date="2016-02" db="EMBL/GenBank/DDBJ databases">
        <authorList>
            <consortium name="Pathogen Informatics"/>
        </authorList>
    </citation>
    <scope>NUCLEOTIDE SEQUENCE [LARGE SCALE GENOMIC DNA]</scope>
    <source>
        <strain evidence="3 8">K173</strain>
        <strain evidence="6">NK65 ny</strain>
        <strain evidence="4 11">NK65e</strain>
        <strain evidence="7 9">SP11 Antwerpcl1</strain>
        <strain evidence="5 10">SP11 RLL</strain>
    </source>
</reference>
<evidence type="ECO:0000256" key="1">
    <source>
        <dbReference type="SAM" id="MobiDB-lite"/>
    </source>
</evidence>
<dbReference type="InterPro" id="IPR006486">
    <property type="entry name" value="PYST_A"/>
</dbReference>
<evidence type="ECO:0000256" key="2">
    <source>
        <dbReference type="SAM" id="SignalP"/>
    </source>
</evidence>
<accession>A0A113R9B6</accession>
<keyword evidence="2" id="KW-0732">Signal</keyword>
<evidence type="ECO:0000313" key="8">
    <source>
        <dbReference type="Proteomes" id="UP000069549"/>
    </source>
</evidence>
<dbReference type="Proteomes" id="UP000219974">
    <property type="component" value="Unassembled WGS sequence"/>
</dbReference>
<dbReference type="EMBL" id="FMII01000080">
    <property type="protein sequence ID" value="SCL82428.1"/>
    <property type="molecule type" value="Genomic_DNA"/>
</dbReference>
<sequence>MNNGYVKIYFFALIFFGYVNNQALTTDRVADNATSSKTTPSDVDSLEESSFETTSPKTTLLKRDSSKTIPSETSSFKTLSEIDRSKTAPSDIALPIPVLANPPSPHITIYKKNKHLLCTNPLETKKAMQIMDEAVELLRYYATTKEYYKHDCTSCDGVNMYYKKLGHNTYIGKCQLQIYNPNKYNDIIKILWDLNGPKKFDDSHIKGKVVRSYNQNLLMILKFYKNMMLSSPRYFYALAKKAQISENTSIIVMASGNINDNNPFSTKTFKNKIIKSINSFKTSVCFDNDIQIGYFKKTFVNLSGYLIEKKDDHVDVTFVNSINFNPLIPTNCFIKNANTEAMLNFTHLKYYFDN</sequence>
<evidence type="ECO:0000313" key="10">
    <source>
        <dbReference type="Proteomes" id="UP000219974"/>
    </source>
</evidence>
<dbReference type="NCBIfam" id="TIGR01599">
    <property type="entry name" value="PYST-A"/>
    <property type="match status" value="1"/>
</dbReference>
<evidence type="ECO:0000313" key="5">
    <source>
        <dbReference type="EMBL" id="SCL81898.1"/>
    </source>
</evidence>
<evidence type="ECO:0000313" key="11">
    <source>
        <dbReference type="Proteomes" id="UP000220214"/>
    </source>
</evidence>
<dbReference type="Gene3D" id="3.30.530.20">
    <property type="match status" value="1"/>
</dbReference>